<dbReference type="CDD" id="cd00093">
    <property type="entry name" value="HTH_XRE"/>
    <property type="match status" value="1"/>
</dbReference>
<dbReference type="SUPFAM" id="SSF47413">
    <property type="entry name" value="lambda repressor-like DNA-binding domains"/>
    <property type="match status" value="1"/>
</dbReference>
<name>A0ABS1MHJ4_9NOCA</name>
<dbReference type="RefSeq" id="WP_201958348.1">
    <property type="nucleotide sequence ID" value="NZ_JAERRJ010000025.1"/>
</dbReference>
<comment type="caution">
    <text evidence="2">The sequence shown here is derived from an EMBL/GenBank/DDBJ whole genome shotgun (WGS) entry which is preliminary data.</text>
</comment>
<sequence length="294" mass="32987">MTDAADSTFPRRQLGRYLREGREALGLTIVEAADLMQWGKSTLQRFERGQSDRVRVVDVRELCRIYDFDNGMTEAMVGLAQQAAVKSWWHEFGDLIPENFSVYMGLESSARVLTTYQPDLVPGLLQTADYARRLIHTAHPDARESEIAGRVQVRMRRQVLITRNTRPTALHVVLSESVLRRSIGGPTIMAAQMRHLADTSTRPNIAILVLPFAAGMPTGEQTGPFVILDFGHDNHGRSVEPTVVYAEGFTGDMYSEKVRVVDCYAAAYDRIRRAALDEADSRILLRQTAKEYSA</sequence>
<evidence type="ECO:0000259" key="1">
    <source>
        <dbReference type="PROSITE" id="PS50943"/>
    </source>
</evidence>
<organism evidence="2 3">
    <name type="scientific">Nocardia acididurans</name>
    <dbReference type="NCBI Taxonomy" id="2802282"/>
    <lineage>
        <taxon>Bacteria</taxon>
        <taxon>Bacillati</taxon>
        <taxon>Actinomycetota</taxon>
        <taxon>Actinomycetes</taxon>
        <taxon>Mycobacteriales</taxon>
        <taxon>Nocardiaceae</taxon>
        <taxon>Nocardia</taxon>
    </lineage>
</organism>
<feature type="domain" description="HTH cro/C1-type" evidence="1">
    <location>
        <begin position="18"/>
        <end position="67"/>
    </location>
</feature>
<dbReference type="Gene3D" id="1.10.260.40">
    <property type="entry name" value="lambda repressor-like DNA-binding domains"/>
    <property type="match status" value="1"/>
</dbReference>
<dbReference type="InterPro" id="IPR001387">
    <property type="entry name" value="Cro/C1-type_HTH"/>
</dbReference>
<evidence type="ECO:0000313" key="3">
    <source>
        <dbReference type="Proteomes" id="UP000602198"/>
    </source>
</evidence>
<proteinExistence type="predicted"/>
<keyword evidence="3" id="KW-1185">Reference proteome</keyword>
<dbReference type="Pfam" id="PF19054">
    <property type="entry name" value="DUF5753"/>
    <property type="match status" value="1"/>
</dbReference>
<protein>
    <submittedName>
        <fullName evidence="2">Helix-turn-helix domain-containing protein</fullName>
    </submittedName>
</protein>
<reference evidence="2 3" key="1">
    <citation type="submission" date="2021-01" db="EMBL/GenBank/DDBJ databases">
        <title>WGS of actinomycetes isolated from Thailand.</title>
        <authorList>
            <person name="Thawai C."/>
        </authorList>
    </citation>
    <scope>NUCLEOTIDE SEQUENCE [LARGE SCALE GENOMIC DNA]</scope>
    <source>
        <strain evidence="2 3">LPG 2</strain>
    </source>
</reference>
<dbReference type="InterPro" id="IPR043917">
    <property type="entry name" value="DUF5753"/>
</dbReference>
<dbReference type="PROSITE" id="PS50943">
    <property type="entry name" value="HTH_CROC1"/>
    <property type="match status" value="1"/>
</dbReference>
<dbReference type="Proteomes" id="UP000602198">
    <property type="component" value="Unassembled WGS sequence"/>
</dbReference>
<dbReference type="EMBL" id="JAERRJ010000025">
    <property type="protein sequence ID" value="MBL1080135.1"/>
    <property type="molecule type" value="Genomic_DNA"/>
</dbReference>
<accession>A0ABS1MHJ4</accession>
<evidence type="ECO:0000313" key="2">
    <source>
        <dbReference type="EMBL" id="MBL1080135.1"/>
    </source>
</evidence>
<gene>
    <name evidence="2" type="ORF">JK358_37650</name>
</gene>
<dbReference type="SMART" id="SM00530">
    <property type="entry name" value="HTH_XRE"/>
    <property type="match status" value="1"/>
</dbReference>
<dbReference type="Pfam" id="PF13560">
    <property type="entry name" value="HTH_31"/>
    <property type="match status" value="1"/>
</dbReference>
<dbReference type="InterPro" id="IPR010982">
    <property type="entry name" value="Lambda_DNA-bd_dom_sf"/>
</dbReference>